<gene>
    <name evidence="5" type="ORF">NE237_030290</name>
</gene>
<protein>
    <recommendedName>
        <fullName evidence="4">SET domain-containing protein</fullName>
    </recommendedName>
</protein>
<dbReference type="PANTHER" id="PTHR13271:SF134">
    <property type="entry name" value="OS01G0976450 PROTEIN"/>
    <property type="match status" value="1"/>
</dbReference>
<sequence length="450" mass="51609">MWAGSRLPHVWIHGPFLIHYSRLYFRLNCRFSFSKSREDCDEFLPWLERKAGTEISSVLSIGTSCYGRSLFASKFIRDGDCILKVPFSVQITPDKLLPEINCLLGDDVGYSARLAILILVEKKLGQDSRWHPYISRLPRPEELHSTIFWSKDELEMVQKSAIYHETINQKAQLEKEFLAIIPLDPVHGKVQRVYLWYHSYFLNHDGFSEAMLLSDEHEQISEVIADRDYAPGEEVFIRYGKFPNATLLQDFGFTLPYNIHDQVQIWVDVPQRDPLHMMKLDLLHKHCAPTVPNTGSFNSFRTTFTIKEVRSASGKGKGIPQPLRAFARISSTTSVEELEDLILEAAENDGRLARRPLKSKSKEIQAHQILLLQLSRLIQEHEVSIKSLNLDETISVERLAIRAQMARDILAGELRVLKSASTWLENYCATLSAAKDHSWELDTAIVDFEN</sequence>
<dbReference type="InterPro" id="IPR050600">
    <property type="entry name" value="SETD3_SETD6_MTase"/>
</dbReference>
<dbReference type="Gene3D" id="3.90.1410.10">
    <property type="entry name" value="set domain protein methyltransferase, domain 1"/>
    <property type="match status" value="2"/>
</dbReference>
<keyword evidence="6" id="KW-1185">Reference proteome</keyword>
<dbReference type="Pfam" id="PF00856">
    <property type="entry name" value="SET"/>
    <property type="match status" value="1"/>
</dbReference>
<dbReference type="OrthoDB" id="441812at2759"/>
<dbReference type="InterPro" id="IPR046341">
    <property type="entry name" value="SET_dom_sf"/>
</dbReference>
<dbReference type="PROSITE" id="PS50280">
    <property type="entry name" value="SET"/>
    <property type="match status" value="1"/>
</dbReference>
<dbReference type="EMBL" id="JAMYWD010000012">
    <property type="protein sequence ID" value="KAJ4953458.1"/>
    <property type="molecule type" value="Genomic_DNA"/>
</dbReference>
<feature type="domain" description="SET" evidence="4">
    <location>
        <begin position="51"/>
        <end position="240"/>
    </location>
</feature>
<dbReference type="GO" id="GO:0032259">
    <property type="term" value="P:methylation"/>
    <property type="evidence" value="ECO:0007669"/>
    <property type="project" value="UniProtKB-KW"/>
</dbReference>
<evidence type="ECO:0000259" key="4">
    <source>
        <dbReference type="PROSITE" id="PS50280"/>
    </source>
</evidence>
<evidence type="ECO:0000256" key="3">
    <source>
        <dbReference type="ARBA" id="ARBA00022691"/>
    </source>
</evidence>
<comment type="caution">
    <text evidence="5">The sequence shown here is derived from an EMBL/GenBank/DDBJ whole genome shotgun (WGS) entry which is preliminary data.</text>
</comment>
<dbReference type="GO" id="GO:0016279">
    <property type="term" value="F:protein-lysine N-methyltransferase activity"/>
    <property type="evidence" value="ECO:0007669"/>
    <property type="project" value="TreeGrafter"/>
</dbReference>
<evidence type="ECO:0000313" key="5">
    <source>
        <dbReference type="EMBL" id="KAJ4953458.1"/>
    </source>
</evidence>
<dbReference type="Proteomes" id="UP001141806">
    <property type="component" value="Unassembled WGS sequence"/>
</dbReference>
<dbReference type="InterPro" id="IPR001214">
    <property type="entry name" value="SET_dom"/>
</dbReference>
<keyword evidence="1" id="KW-0489">Methyltransferase</keyword>
<dbReference type="Gene3D" id="3.90.1420.10">
    <property type="entry name" value="Rubisco LSMT, substrate-binding domain"/>
    <property type="match status" value="1"/>
</dbReference>
<reference evidence="5" key="1">
    <citation type="journal article" date="2023" name="Plant J.">
        <title>The genome of the king protea, Protea cynaroides.</title>
        <authorList>
            <person name="Chang J."/>
            <person name="Duong T.A."/>
            <person name="Schoeman C."/>
            <person name="Ma X."/>
            <person name="Roodt D."/>
            <person name="Barker N."/>
            <person name="Li Z."/>
            <person name="Van de Peer Y."/>
            <person name="Mizrachi E."/>
        </authorList>
    </citation>
    <scope>NUCLEOTIDE SEQUENCE</scope>
    <source>
        <tissue evidence="5">Young leaves</tissue>
    </source>
</reference>
<dbReference type="PANTHER" id="PTHR13271">
    <property type="entry name" value="UNCHARACTERIZED PUTATIVE METHYLTRANSFERASE"/>
    <property type="match status" value="1"/>
</dbReference>
<keyword evidence="2" id="KW-0808">Transferase</keyword>
<evidence type="ECO:0000256" key="1">
    <source>
        <dbReference type="ARBA" id="ARBA00022603"/>
    </source>
</evidence>
<dbReference type="SUPFAM" id="SSF82199">
    <property type="entry name" value="SET domain"/>
    <property type="match status" value="1"/>
</dbReference>
<evidence type="ECO:0000313" key="6">
    <source>
        <dbReference type="Proteomes" id="UP001141806"/>
    </source>
</evidence>
<evidence type="ECO:0000256" key="2">
    <source>
        <dbReference type="ARBA" id="ARBA00022679"/>
    </source>
</evidence>
<proteinExistence type="predicted"/>
<dbReference type="AlphaFoldDB" id="A0A9Q0GTF5"/>
<keyword evidence="3" id="KW-0949">S-adenosyl-L-methionine</keyword>
<accession>A0A9Q0GTF5</accession>
<name>A0A9Q0GTF5_9MAGN</name>
<dbReference type="InterPro" id="IPR036464">
    <property type="entry name" value="Rubisco_LSMT_subst-bd_sf"/>
</dbReference>
<organism evidence="5 6">
    <name type="scientific">Protea cynaroides</name>
    <dbReference type="NCBI Taxonomy" id="273540"/>
    <lineage>
        <taxon>Eukaryota</taxon>
        <taxon>Viridiplantae</taxon>
        <taxon>Streptophyta</taxon>
        <taxon>Embryophyta</taxon>
        <taxon>Tracheophyta</taxon>
        <taxon>Spermatophyta</taxon>
        <taxon>Magnoliopsida</taxon>
        <taxon>Proteales</taxon>
        <taxon>Proteaceae</taxon>
        <taxon>Protea</taxon>
    </lineage>
</organism>